<dbReference type="InterPro" id="IPR007421">
    <property type="entry name" value="Schlafen_AlbA_2_dom"/>
</dbReference>
<dbReference type="Proteomes" id="UP000179467">
    <property type="component" value="Unassembled WGS sequence"/>
</dbReference>
<dbReference type="RefSeq" id="WP_070933882.1">
    <property type="nucleotide sequence ID" value="NZ_MIPT01000001.1"/>
</dbReference>
<accession>A0A1S1HDS6</accession>
<sequence length="196" mass="21486">MIDQPIDAIDEATLQRLIDNQVAEGRDLEFKRELPAGGDEASREFLADVTAFANALGGDIVYGLDEANGAAASLPGVEVDDPDAAILRLEGKLQTGVDPRLIGVRTKWVPLANGRGALVLRVPGSLSAPHRVTFKNGARFYGRNSRGKYELDVHDLRHALPNPRSSHSSSVSFMPRQSRHRRAPICHLPSNRRRRP</sequence>
<dbReference type="OrthoDB" id="7817026at2"/>
<feature type="compositionally biased region" description="Basic residues" evidence="1">
    <location>
        <begin position="177"/>
        <end position="196"/>
    </location>
</feature>
<dbReference type="Gene3D" id="3.30.950.30">
    <property type="entry name" value="Schlafen, AAA domain"/>
    <property type="match status" value="1"/>
</dbReference>
<evidence type="ECO:0000313" key="3">
    <source>
        <dbReference type="EMBL" id="OHT20238.1"/>
    </source>
</evidence>
<keyword evidence="4" id="KW-1185">Reference proteome</keyword>
<proteinExistence type="predicted"/>
<dbReference type="Pfam" id="PF04326">
    <property type="entry name" value="SLFN_AlbA_2"/>
    <property type="match status" value="1"/>
</dbReference>
<name>A0A1S1HDS6_9SPHN</name>
<dbReference type="EMBL" id="MIPT01000001">
    <property type="protein sequence ID" value="OHT20238.1"/>
    <property type="molecule type" value="Genomic_DNA"/>
</dbReference>
<dbReference type="AlphaFoldDB" id="A0A1S1HDS6"/>
<organism evidence="3 4">
    <name type="scientific">Edaphosphingomonas haloaromaticamans</name>
    <dbReference type="NCBI Taxonomy" id="653954"/>
    <lineage>
        <taxon>Bacteria</taxon>
        <taxon>Pseudomonadati</taxon>
        <taxon>Pseudomonadota</taxon>
        <taxon>Alphaproteobacteria</taxon>
        <taxon>Sphingomonadales</taxon>
        <taxon>Rhizorhabdaceae</taxon>
        <taxon>Edaphosphingomonas</taxon>
    </lineage>
</organism>
<gene>
    <name evidence="3" type="ORF">BHE75_02233</name>
</gene>
<feature type="domain" description="Schlafen AlbA-2" evidence="2">
    <location>
        <begin position="24"/>
        <end position="151"/>
    </location>
</feature>
<evidence type="ECO:0000256" key="1">
    <source>
        <dbReference type="SAM" id="MobiDB-lite"/>
    </source>
</evidence>
<reference evidence="3 4" key="1">
    <citation type="submission" date="2016-09" db="EMBL/GenBank/DDBJ databases">
        <title>Metabolic pathway, cell adaptation mechanisms and a novel monoxygenase revealed through proteogenomic-transcription analysis of a Sphingomonas haloaromaticamans strain degrading the fungicide ortho-phenylphenol.</title>
        <authorList>
            <person name="Perruchon C."/>
            <person name="Papadopoulou E.S."/>
            <person name="Rousidou C."/>
            <person name="Vasileiadis S."/>
            <person name="Tanou G."/>
            <person name="Amoutzias G."/>
            <person name="Molassiotis A."/>
            <person name="Karpouzas D.G."/>
        </authorList>
    </citation>
    <scope>NUCLEOTIDE SEQUENCE [LARGE SCALE GENOMIC DNA]</scope>
    <source>
        <strain evidence="3 4">P3</strain>
    </source>
</reference>
<protein>
    <submittedName>
        <fullName evidence="3">Divergent AAA domain protein</fullName>
    </submittedName>
</protein>
<feature type="region of interest" description="Disordered" evidence="1">
    <location>
        <begin position="160"/>
        <end position="196"/>
    </location>
</feature>
<dbReference type="InterPro" id="IPR038461">
    <property type="entry name" value="Schlafen_AlbA_2_dom_sf"/>
</dbReference>
<evidence type="ECO:0000259" key="2">
    <source>
        <dbReference type="Pfam" id="PF04326"/>
    </source>
</evidence>
<evidence type="ECO:0000313" key="4">
    <source>
        <dbReference type="Proteomes" id="UP000179467"/>
    </source>
</evidence>
<comment type="caution">
    <text evidence="3">The sequence shown here is derived from an EMBL/GenBank/DDBJ whole genome shotgun (WGS) entry which is preliminary data.</text>
</comment>